<protein>
    <submittedName>
        <fullName evidence="2">Uncharacterized protein</fullName>
    </submittedName>
</protein>
<name>A0A132ANB3_SARSC</name>
<feature type="compositionally biased region" description="Polar residues" evidence="1">
    <location>
        <begin position="30"/>
        <end position="47"/>
    </location>
</feature>
<proteinExistence type="predicted"/>
<evidence type="ECO:0000313" key="3">
    <source>
        <dbReference type="Proteomes" id="UP000616769"/>
    </source>
</evidence>
<sequence>MSFRTNNFLLPPFQVKKGRLGGGRGDRPTPVSSPTWASPTQRHASSFQRRKSKGAPHPAHAKQAPTPNRPPARKVVTPS</sequence>
<feature type="region of interest" description="Disordered" evidence="1">
    <location>
        <begin position="1"/>
        <end position="79"/>
    </location>
</feature>
<dbReference type="VEuPathDB" id="VectorBase:SSCA008173"/>
<dbReference type="EMBL" id="JXLN01018587">
    <property type="protein sequence ID" value="KPM12020.1"/>
    <property type="molecule type" value="Genomic_DNA"/>
</dbReference>
<accession>A0A132ANB3</accession>
<evidence type="ECO:0000313" key="2">
    <source>
        <dbReference type="EMBL" id="KPM12020.1"/>
    </source>
</evidence>
<organism evidence="2 3">
    <name type="scientific">Sarcoptes scabiei</name>
    <name type="common">Itch mite</name>
    <name type="synonym">Acarus scabiei</name>
    <dbReference type="NCBI Taxonomy" id="52283"/>
    <lineage>
        <taxon>Eukaryota</taxon>
        <taxon>Metazoa</taxon>
        <taxon>Ecdysozoa</taxon>
        <taxon>Arthropoda</taxon>
        <taxon>Chelicerata</taxon>
        <taxon>Arachnida</taxon>
        <taxon>Acari</taxon>
        <taxon>Acariformes</taxon>
        <taxon>Sarcoptiformes</taxon>
        <taxon>Astigmata</taxon>
        <taxon>Psoroptidia</taxon>
        <taxon>Sarcoptoidea</taxon>
        <taxon>Sarcoptidae</taxon>
        <taxon>Sarcoptinae</taxon>
        <taxon>Sarcoptes</taxon>
    </lineage>
</organism>
<comment type="caution">
    <text evidence="2">The sequence shown here is derived from an EMBL/GenBank/DDBJ whole genome shotgun (WGS) entry which is preliminary data.</text>
</comment>
<evidence type="ECO:0000256" key="1">
    <source>
        <dbReference type="SAM" id="MobiDB-lite"/>
    </source>
</evidence>
<dbReference type="AlphaFoldDB" id="A0A132ANB3"/>
<dbReference type="Proteomes" id="UP000616769">
    <property type="component" value="Unassembled WGS sequence"/>
</dbReference>
<reference evidence="2 3" key="1">
    <citation type="journal article" date="2015" name="Parasit. Vectors">
        <title>Draft genome of the scabies mite.</title>
        <authorList>
            <person name="Rider S.D.Jr."/>
            <person name="Morgan M.S."/>
            <person name="Arlian L.G."/>
        </authorList>
    </citation>
    <scope>NUCLEOTIDE SEQUENCE [LARGE SCALE GENOMIC DNA]</scope>
    <source>
        <strain evidence="2">Arlian Lab</strain>
    </source>
</reference>
<gene>
    <name evidence="2" type="ORF">QR98_0106010</name>
</gene>